<dbReference type="Gene3D" id="1.50.40.10">
    <property type="entry name" value="Mitochondrial carrier domain"/>
    <property type="match status" value="1"/>
</dbReference>
<dbReference type="PANTHER" id="PTHR45624:SF10">
    <property type="entry name" value="SLC (SOLUTE CARRIER) HOMOLOG"/>
    <property type="match status" value="1"/>
</dbReference>
<keyword evidence="8 9" id="KW-0472">Membrane</keyword>
<accession>A0A8S1JCL8</accession>
<dbReference type="InterPro" id="IPR050567">
    <property type="entry name" value="Mitochondrial_Carrier"/>
</dbReference>
<dbReference type="EMBL" id="CAJHUC010002501">
    <property type="protein sequence ID" value="CAD7703906.1"/>
    <property type="molecule type" value="Genomic_DNA"/>
</dbReference>
<evidence type="ECO:0000256" key="7">
    <source>
        <dbReference type="ARBA" id="ARBA00023128"/>
    </source>
</evidence>
<dbReference type="PROSITE" id="PS50920">
    <property type="entry name" value="SOLCAR"/>
    <property type="match status" value="2"/>
</dbReference>
<evidence type="ECO:0000256" key="1">
    <source>
        <dbReference type="ARBA" id="ARBA00004225"/>
    </source>
</evidence>
<feature type="repeat" description="Solcar" evidence="9">
    <location>
        <begin position="14"/>
        <end position="98"/>
    </location>
</feature>
<dbReference type="Proteomes" id="UP000708148">
    <property type="component" value="Unassembled WGS sequence"/>
</dbReference>
<comment type="similarity">
    <text evidence="2 10">Belongs to the mitochondrial carrier (TC 2.A.29) family.</text>
</comment>
<evidence type="ECO:0000256" key="5">
    <source>
        <dbReference type="ARBA" id="ARBA00022737"/>
    </source>
</evidence>
<dbReference type="Pfam" id="PF00153">
    <property type="entry name" value="Mito_carr"/>
    <property type="match status" value="2"/>
</dbReference>
<gene>
    <name evidence="11" type="ORF">OSTQU699_LOCUS9263</name>
</gene>
<evidence type="ECO:0000256" key="2">
    <source>
        <dbReference type="ARBA" id="ARBA00006375"/>
    </source>
</evidence>
<keyword evidence="4 9" id="KW-0812">Transmembrane</keyword>
<sequence>MAGDDVTDWPPRLSPAFKDFLAGGIGGMAGVVAGQPLDTVRIRLQQRSNKYAGTAQAWGSIVYKEGAKSLFKGMMYPLTTAAFQTAVTFYSYGAAMRMMNPTSDGHPSYSDIFACGIVAGAVQTFAVTPVDVLKIRLQVQTAVPGQESYIGALKMARQIAQRAGLQGAWASACGCCRPRCQGNADGLLRQGGAVAVGAKMGSWPPQSKDSVIGKFSL</sequence>
<evidence type="ECO:0000256" key="8">
    <source>
        <dbReference type="ARBA" id="ARBA00023136"/>
    </source>
</evidence>
<keyword evidence="5" id="KW-0677">Repeat</keyword>
<evidence type="ECO:0000256" key="10">
    <source>
        <dbReference type="RuleBase" id="RU000488"/>
    </source>
</evidence>
<name>A0A8S1JCL8_9CHLO</name>
<evidence type="ECO:0000256" key="4">
    <source>
        <dbReference type="ARBA" id="ARBA00022692"/>
    </source>
</evidence>
<keyword evidence="12" id="KW-1185">Reference proteome</keyword>
<evidence type="ECO:0000256" key="3">
    <source>
        <dbReference type="ARBA" id="ARBA00022448"/>
    </source>
</evidence>
<dbReference type="SUPFAM" id="SSF103506">
    <property type="entry name" value="Mitochondrial carrier"/>
    <property type="match status" value="1"/>
</dbReference>
<dbReference type="GO" id="GO:0022857">
    <property type="term" value="F:transmembrane transporter activity"/>
    <property type="evidence" value="ECO:0007669"/>
    <property type="project" value="TreeGrafter"/>
</dbReference>
<organism evidence="11 12">
    <name type="scientific">Ostreobium quekettii</name>
    <dbReference type="NCBI Taxonomy" id="121088"/>
    <lineage>
        <taxon>Eukaryota</taxon>
        <taxon>Viridiplantae</taxon>
        <taxon>Chlorophyta</taxon>
        <taxon>core chlorophytes</taxon>
        <taxon>Ulvophyceae</taxon>
        <taxon>TCBD clade</taxon>
        <taxon>Bryopsidales</taxon>
        <taxon>Ostreobineae</taxon>
        <taxon>Ostreobiaceae</taxon>
        <taxon>Ostreobium</taxon>
    </lineage>
</organism>
<evidence type="ECO:0000256" key="9">
    <source>
        <dbReference type="PROSITE-ProRule" id="PRU00282"/>
    </source>
</evidence>
<reference evidence="11" key="1">
    <citation type="submission" date="2020-12" db="EMBL/GenBank/DDBJ databases">
        <authorList>
            <person name="Iha C."/>
        </authorList>
    </citation>
    <scope>NUCLEOTIDE SEQUENCE</scope>
</reference>
<dbReference type="InterPro" id="IPR018108">
    <property type="entry name" value="MCP_transmembrane"/>
</dbReference>
<comment type="subcellular location">
    <subcellularLocation>
        <location evidence="1">Mitochondrion membrane</location>
        <topology evidence="1">Multi-pass membrane protein</topology>
    </subcellularLocation>
</comment>
<comment type="caution">
    <text evidence="11">The sequence shown here is derived from an EMBL/GenBank/DDBJ whole genome shotgun (WGS) entry which is preliminary data.</text>
</comment>
<keyword evidence="7" id="KW-0496">Mitochondrion</keyword>
<protein>
    <submittedName>
        <fullName evidence="11">Uncharacterized protein</fullName>
    </submittedName>
</protein>
<keyword evidence="6" id="KW-1133">Transmembrane helix</keyword>
<proteinExistence type="inferred from homology"/>
<dbReference type="OrthoDB" id="193856at2759"/>
<evidence type="ECO:0000256" key="6">
    <source>
        <dbReference type="ARBA" id="ARBA00022989"/>
    </source>
</evidence>
<dbReference type="AlphaFoldDB" id="A0A8S1JCL8"/>
<keyword evidence="3 10" id="KW-0813">Transport</keyword>
<dbReference type="GO" id="GO:0031966">
    <property type="term" value="C:mitochondrial membrane"/>
    <property type="evidence" value="ECO:0007669"/>
    <property type="project" value="UniProtKB-SubCell"/>
</dbReference>
<evidence type="ECO:0000313" key="12">
    <source>
        <dbReference type="Proteomes" id="UP000708148"/>
    </source>
</evidence>
<dbReference type="InterPro" id="IPR023395">
    <property type="entry name" value="MCP_dom_sf"/>
</dbReference>
<feature type="repeat" description="Solcar" evidence="9">
    <location>
        <begin position="107"/>
        <end position="196"/>
    </location>
</feature>
<evidence type="ECO:0000313" key="11">
    <source>
        <dbReference type="EMBL" id="CAD7703906.1"/>
    </source>
</evidence>
<dbReference type="PANTHER" id="PTHR45624">
    <property type="entry name" value="MITOCHONDRIAL BASIC AMINO ACIDS TRANSPORTER-RELATED"/>
    <property type="match status" value="1"/>
</dbReference>